<evidence type="ECO:0000313" key="2">
    <source>
        <dbReference type="EMBL" id="AOV58956.1"/>
    </source>
</evidence>
<organism evidence="3 4">
    <name type="scientific">Synechococcus phage S-CAM3</name>
    <dbReference type="NCBI Taxonomy" id="1883366"/>
    <lineage>
        <taxon>Viruses</taxon>
        <taxon>Duplodnaviria</taxon>
        <taxon>Heunggongvirae</taxon>
        <taxon>Uroviricota</taxon>
        <taxon>Caudoviricetes</taxon>
        <taxon>Pantevenvirales</taxon>
        <taxon>Kyanoviridae</taxon>
        <taxon>Charybdisvirus</taxon>
        <taxon>Charybdisvirus scam3</taxon>
    </lineage>
</organism>
<accession>A0A1D8KKM2</accession>
<sequence length="227" mass="26128">MYESCLSLDGIGYEPESLLSLSDGEEMYNVCPIWKHREARTFAIRSPINLKININKNRKQISIPTLTDEQFAHYVAGSSYDPNWCTDKRITLQLAVPKFLFWTDARNIWIEQKCHAWSATKNNMIAIGGWFNMSRWERSINPVFDVVDHAKPVDIKRGDIIYEVTFHAPDKTTEFKLVKQTPPKSIVNKFIQKFNIKKVLPPKTLDYALGNTPSKCPFGFKSPQDKG</sequence>
<dbReference type="GeneID" id="30306503"/>
<dbReference type="Proteomes" id="UP000240804">
    <property type="component" value="Segment"/>
</dbReference>
<gene>
    <name evidence="3" type="ORF">C421010_213</name>
    <name evidence="1" type="ORF">S250808_212</name>
    <name evidence="2" type="ORF">T040910_212</name>
</gene>
<dbReference type="OrthoDB" id="37654at10239"/>
<dbReference type="Proteomes" id="UP000240920">
    <property type="component" value="Segment"/>
</dbReference>
<dbReference type="RefSeq" id="YP_009321476.1">
    <property type="nucleotide sequence ID" value="NC_031906.1"/>
</dbReference>
<dbReference type="EMBL" id="KU686197">
    <property type="protein sequence ID" value="AOV58717.1"/>
    <property type="molecule type" value="Genomic_DNA"/>
</dbReference>
<evidence type="ECO:0000313" key="4">
    <source>
        <dbReference type="Proteomes" id="UP000204537"/>
    </source>
</evidence>
<evidence type="ECO:0000313" key="1">
    <source>
        <dbReference type="EMBL" id="AOV58717.1"/>
    </source>
</evidence>
<evidence type="ECO:0000313" key="5">
    <source>
        <dbReference type="Proteomes" id="UP000240804"/>
    </source>
</evidence>
<keyword evidence="4" id="KW-1185">Reference proteome</keyword>
<dbReference type="KEGG" id="vg:30306503"/>
<name>A0A1D8KKM2_9CAUD</name>
<reference evidence="4 5" key="1">
    <citation type="journal article" date="2016" name="Virology">
        <title>The genomic content and context of auxiliary metabolic genes in marine cyanomyoviruses.</title>
        <authorList>
            <person name="Crummett L.T."/>
            <person name="Puxty R.J."/>
            <person name="Weihe C."/>
            <person name="Marston M.F."/>
            <person name="Martiny J.B."/>
        </authorList>
    </citation>
    <scope>NUCLEOTIDE SEQUENCE [LARGE SCALE GENOMIC DNA]</scope>
    <source>
        <strain evidence="1">0808SB25</strain>
        <strain evidence="2">0910TB04</strain>
        <strain evidence="3">1010CC42</strain>
    </source>
</reference>
<evidence type="ECO:0000313" key="3">
    <source>
        <dbReference type="EMBL" id="AOV59196.1"/>
    </source>
</evidence>
<protein>
    <submittedName>
        <fullName evidence="3">Uncharacterized protein</fullName>
    </submittedName>
</protein>
<dbReference type="Proteomes" id="UP000204537">
    <property type="component" value="Segment"/>
</dbReference>
<proteinExistence type="predicted"/>
<dbReference type="EMBL" id="KU686199">
    <property type="protein sequence ID" value="AOV59196.1"/>
    <property type="molecule type" value="Genomic_DNA"/>
</dbReference>
<dbReference type="EMBL" id="KU686198">
    <property type="protein sequence ID" value="AOV58956.1"/>
    <property type="molecule type" value="Genomic_DNA"/>
</dbReference>